<sequence>MLSTWRDDQNDTDCCTWKGIECKNETGYVERVDLRASLSHYLSGPINITSLVGLQKLKYLDLSSNDRFIGSQIPPSIASFQSLRYLDLSRTSFLGTIPYELGNLSKLEYLDLKETNLYGEIPTQLAQLSSLRYLDLSTNFEISGEIPSQLGSLSHLRYLDLSGNSLSGVLPFQVGNLPLLHSLSLDGNYGLKIKDENWLSSLSSLTILCLHSFPYLGISNISKHLPNLRELSVNNCALSDADISLLFPSHSNISTSLSILSL</sequence>
<dbReference type="PANTHER" id="PTHR48063:SF112">
    <property type="entry name" value="RECEPTOR LIKE PROTEIN 30-LIKE"/>
    <property type="match status" value="1"/>
</dbReference>
<name>A0A1S3U182_VIGRR</name>
<protein>
    <submittedName>
        <fullName evidence="13">Receptor-like protein 12</fullName>
    </submittedName>
</protein>
<comment type="subcellular location">
    <subcellularLocation>
        <location evidence="1">Membrane</location>
        <topology evidence="1">Single-pass type I membrane protein</topology>
    </subcellularLocation>
</comment>
<gene>
    <name evidence="13" type="primary">LOC106760838</name>
</gene>
<keyword evidence="2" id="KW-0433">Leucine-rich repeat</keyword>
<dbReference type="GeneID" id="106760838"/>
<feature type="domain" description="Leucine-rich repeat-containing N-terminal plant-type" evidence="10">
    <location>
        <begin position="2"/>
        <end position="22"/>
    </location>
</feature>
<dbReference type="InterPro" id="IPR013210">
    <property type="entry name" value="LRR_N_plant-typ"/>
</dbReference>
<keyword evidence="4" id="KW-0732">Signal</keyword>
<evidence type="ECO:0000313" key="12">
    <source>
        <dbReference type="Proteomes" id="UP000087766"/>
    </source>
</evidence>
<keyword evidence="7" id="KW-0472">Membrane</keyword>
<dbReference type="GO" id="GO:0016020">
    <property type="term" value="C:membrane"/>
    <property type="evidence" value="ECO:0007669"/>
    <property type="project" value="UniProtKB-SubCell"/>
</dbReference>
<dbReference type="SUPFAM" id="SSF52058">
    <property type="entry name" value="L domain-like"/>
    <property type="match status" value="1"/>
</dbReference>
<dbReference type="Proteomes" id="UP000087766">
    <property type="component" value="Chromosome 1"/>
</dbReference>
<dbReference type="Pfam" id="PF08263">
    <property type="entry name" value="LRRNT_2"/>
    <property type="match status" value="1"/>
</dbReference>
<dbReference type="STRING" id="3916.A0A1S3U182"/>
<reference evidence="12" key="1">
    <citation type="journal article" date="2014" name="Nat. Commun.">
        <title>Genome sequence of mungbean and insights into evolution within Vigna species.</title>
        <authorList>
            <person name="Kang Y.J."/>
            <person name="Kim S.K."/>
            <person name="Kim M.Y."/>
            <person name="Lestari P."/>
            <person name="Kim K.H."/>
            <person name="Ha B.K."/>
            <person name="Jun T.H."/>
            <person name="Hwang W.J."/>
            <person name="Lee T."/>
            <person name="Lee J."/>
            <person name="Shim S."/>
            <person name="Yoon M.Y."/>
            <person name="Jang Y.E."/>
            <person name="Han K.S."/>
            <person name="Taeprayoon P."/>
            <person name="Yoon N."/>
            <person name="Somta P."/>
            <person name="Tanya P."/>
            <person name="Kim K.S."/>
            <person name="Gwag J.G."/>
            <person name="Moon J.K."/>
            <person name="Lee Y.H."/>
            <person name="Park B.S."/>
            <person name="Bombarely A."/>
            <person name="Doyle J.J."/>
            <person name="Jackson S.A."/>
            <person name="Schafleitner R."/>
            <person name="Srinives P."/>
            <person name="Varshney R.K."/>
            <person name="Lee S.H."/>
        </authorList>
    </citation>
    <scope>NUCLEOTIDE SEQUENCE [LARGE SCALE GENOMIC DNA]</scope>
    <source>
        <strain evidence="12">cv. VC1973A</strain>
    </source>
</reference>
<organism evidence="12 13">
    <name type="scientific">Vigna radiata var. radiata</name>
    <name type="common">Mung bean</name>
    <name type="synonym">Phaseolus aureus</name>
    <dbReference type="NCBI Taxonomy" id="3916"/>
    <lineage>
        <taxon>Eukaryota</taxon>
        <taxon>Viridiplantae</taxon>
        <taxon>Streptophyta</taxon>
        <taxon>Embryophyta</taxon>
        <taxon>Tracheophyta</taxon>
        <taxon>Spermatophyta</taxon>
        <taxon>Magnoliopsida</taxon>
        <taxon>eudicotyledons</taxon>
        <taxon>Gunneridae</taxon>
        <taxon>Pentapetalae</taxon>
        <taxon>rosids</taxon>
        <taxon>fabids</taxon>
        <taxon>Fabales</taxon>
        <taxon>Fabaceae</taxon>
        <taxon>Papilionoideae</taxon>
        <taxon>50 kb inversion clade</taxon>
        <taxon>NPAAA clade</taxon>
        <taxon>indigoferoid/millettioid clade</taxon>
        <taxon>Phaseoleae</taxon>
        <taxon>Vigna</taxon>
    </lineage>
</organism>
<evidence type="ECO:0000259" key="11">
    <source>
        <dbReference type="Pfam" id="PF23598"/>
    </source>
</evidence>
<dbReference type="FunFam" id="3.80.10.10:FF:001678">
    <property type="entry name" value="Calmodulin-binding receptor kinase CaMRLK"/>
    <property type="match status" value="1"/>
</dbReference>
<dbReference type="AlphaFoldDB" id="A0A1S3U182"/>
<dbReference type="RefSeq" id="XP_014499759.1">
    <property type="nucleotide sequence ID" value="XM_014644273.1"/>
</dbReference>
<dbReference type="Gene3D" id="3.80.10.10">
    <property type="entry name" value="Ribonuclease Inhibitor"/>
    <property type="match status" value="2"/>
</dbReference>
<keyword evidence="8" id="KW-0675">Receptor</keyword>
<evidence type="ECO:0000256" key="7">
    <source>
        <dbReference type="ARBA" id="ARBA00023136"/>
    </source>
</evidence>
<keyword evidence="3" id="KW-0812">Transmembrane</keyword>
<proteinExistence type="predicted"/>
<dbReference type="InterPro" id="IPR046956">
    <property type="entry name" value="RLP23-like"/>
</dbReference>
<keyword evidence="5" id="KW-0677">Repeat</keyword>
<dbReference type="InterPro" id="IPR032675">
    <property type="entry name" value="LRR_dom_sf"/>
</dbReference>
<evidence type="ECO:0000259" key="10">
    <source>
        <dbReference type="Pfam" id="PF08263"/>
    </source>
</evidence>
<dbReference type="PANTHER" id="PTHR48063">
    <property type="entry name" value="LRR RECEPTOR-LIKE KINASE"/>
    <property type="match status" value="1"/>
</dbReference>
<dbReference type="InterPro" id="IPR055414">
    <property type="entry name" value="LRR_R13L4/SHOC2-like"/>
</dbReference>
<evidence type="ECO:0000256" key="2">
    <source>
        <dbReference type="ARBA" id="ARBA00022614"/>
    </source>
</evidence>
<keyword evidence="12" id="KW-1185">Reference proteome</keyword>
<evidence type="ECO:0000256" key="9">
    <source>
        <dbReference type="ARBA" id="ARBA00023180"/>
    </source>
</evidence>
<reference evidence="13" key="2">
    <citation type="submission" date="2025-08" db="UniProtKB">
        <authorList>
            <consortium name="RefSeq"/>
        </authorList>
    </citation>
    <scope>IDENTIFICATION</scope>
    <source>
        <tissue evidence="13">Leaf</tissue>
    </source>
</reference>
<evidence type="ECO:0000256" key="6">
    <source>
        <dbReference type="ARBA" id="ARBA00022989"/>
    </source>
</evidence>
<evidence type="ECO:0000256" key="1">
    <source>
        <dbReference type="ARBA" id="ARBA00004479"/>
    </source>
</evidence>
<evidence type="ECO:0000256" key="3">
    <source>
        <dbReference type="ARBA" id="ARBA00022692"/>
    </source>
</evidence>
<dbReference type="OrthoDB" id="1937783at2759"/>
<feature type="domain" description="Disease resistance R13L4/SHOC-2-like LRR" evidence="11">
    <location>
        <begin position="124"/>
        <end position="236"/>
    </location>
</feature>
<dbReference type="InterPro" id="IPR001611">
    <property type="entry name" value="Leu-rich_rpt"/>
</dbReference>
<evidence type="ECO:0000313" key="13">
    <source>
        <dbReference type="RefSeq" id="XP_014499759.1"/>
    </source>
</evidence>
<dbReference type="Pfam" id="PF00560">
    <property type="entry name" value="LRR_1"/>
    <property type="match status" value="2"/>
</dbReference>
<accession>A0A1S3U182</accession>
<keyword evidence="9" id="KW-0325">Glycoprotein</keyword>
<evidence type="ECO:0000256" key="5">
    <source>
        <dbReference type="ARBA" id="ARBA00022737"/>
    </source>
</evidence>
<evidence type="ECO:0000256" key="4">
    <source>
        <dbReference type="ARBA" id="ARBA00022729"/>
    </source>
</evidence>
<evidence type="ECO:0000256" key="8">
    <source>
        <dbReference type="ARBA" id="ARBA00023170"/>
    </source>
</evidence>
<dbReference type="Pfam" id="PF23598">
    <property type="entry name" value="LRR_14"/>
    <property type="match status" value="1"/>
</dbReference>
<dbReference type="KEGG" id="vra:106760838"/>
<keyword evidence="6" id="KW-1133">Transmembrane helix</keyword>